<dbReference type="EMBL" id="JACXJA010000032">
    <property type="protein sequence ID" value="MBD2864762.1"/>
    <property type="molecule type" value="Genomic_DNA"/>
</dbReference>
<evidence type="ECO:0000313" key="2">
    <source>
        <dbReference type="Proteomes" id="UP000639396"/>
    </source>
</evidence>
<keyword evidence="2" id="KW-1185">Reference proteome</keyword>
<name>A0A927CDD2_9BACL</name>
<accession>A0A927CDD2</accession>
<evidence type="ECO:0000313" key="1">
    <source>
        <dbReference type="EMBL" id="MBD2864762.1"/>
    </source>
</evidence>
<reference evidence="1" key="1">
    <citation type="submission" date="2020-09" db="EMBL/GenBank/DDBJ databases">
        <title>A novel bacterium of genus Paenibacillus, isolated from South China Sea.</title>
        <authorList>
            <person name="Huang H."/>
            <person name="Mo K."/>
            <person name="Hu Y."/>
        </authorList>
    </citation>
    <scope>NUCLEOTIDE SEQUENCE</scope>
    <source>
        <strain evidence="1">IB182363</strain>
    </source>
</reference>
<dbReference type="Proteomes" id="UP000639396">
    <property type="component" value="Unassembled WGS sequence"/>
</dbReference>
<dbReference type="RefSeq" id="WP_190930385.1">
    <property type="nucleotide sequence ID" value="NZ_JACXJA010000032.1"/>
</dbReference>
<comment type="caution">
    <text evidence="1">The sequence shown here is derived from an EMBL/GenBank/DDBJ whole genome shotgun (WGS) entry which is preliminary data.</text>
</comment>
<gene>
    <name evidence="1" type="ORF">IDH45_22535</name>
</gene>
<protein>
    <submittedName>
        <fullName evidence="1">Uncharacterized protein</fullName>
    </submittedName>
</protein>
<dbReference type="AlphaFoldDB" id="A0A927CDD2"/>
<organism evidence="1 2">
    <name type="scientific">Paenibacillus oceani</name>
    <dbReference type="NCBI Taxonomy" id="2772510"/>
    <lineage>
        <taxon>Bacteria</taxon>
        <taxon>Bacillati</taxon>
        <taxon>Bacillota</taxon>
        <taxon>Bacilli</taxon>
        <taxon>Bacillales</taxon>
        <taxon>Paenibacillaceae</taxon>
        <taxon>Paenibacillus</taxon>
    </lineage>
</organism>
<proteinExistence type="predicted"/>
<sequence>MAFIASDEFQEWLGKTTAILPVAKDPNKLMQTFGADLPGFQRKNVKALIPRTYAPLTITPYLTIGNSEMTTALKDHLAGQDVNTVLREAGERVDKRIATEQGK</sequence>